<protein>
    <submittedName>
        <fullName evidence="1">LYSM-DOMAIN RECEPTOR-LIKE KINASE-RELATED</fullName>
    </submittedName>
</protein>
<dbReference type="PANTHER" id="PTHR45927">
    <property type="entry name" value="LYSM-DOMAIN RECEPTOR-LIKE KINASE-RELATED"/>
    <property type="match status" value="1"/>
</dbReference>
<evidence type="ECO:0000313" key="2">
    <source>
        <dbReference type="Proteomes" id="UP001151529"/>
    </source>
</evidence>
<keyword evidence="1" id="KW-0418">Kinase</keyword>
<reference evidence="1" key="1">
    <citation type="submission" date="2022-11" db="EMBL/GenBank/DDBJ databases">
        <authorList>
            <person name="Hyden B.L."/>
            <person name="Feng K."/>
            <person name="Yates T."/>
            <person name="Jawdy S."/>
            <person name="Smart L.B."/>
            <person name="Muchero W."/>
        </authorList>
    </citation>
    <scope>NUCLEOTIDE SEQUENCE</scope>
    <source>
        <tissue evidence="1">Shoot tip</tissue>
    </source>
</reference>
<gene>
    <name evidence="1" type="ORF">OIU85_014304</name>
</gene>
<dbReference type="EMBL" id="JAPFFL010000019">
    <property type="protein sequence ID" value="KAJ6670406.1"/>
    <property type="molecule type" value="Genomic_DNA"/>
</dbReference>
<keyword evidence="1" id="KW-0808">Transferase</keyword>
<dbReference type="PANTHER" id="PTHR45927:SF10">
    <property type="entry name" value="LYSM-DOMAIN RECEPTOR-LIKE KINASE"/>
    <property type="match status" value="1"/>
</dbReference>
<dbReference type="OrthoDB" id="60033at2759"/>
<dbReference type="Proteomes" id="UP001151529">
    <property type="component" value="Chromosome 9"/>
</dbReference>
<dbReference type="GO" id="GO:0016301">
    <property type="term" value="F:kinase activity"/>
    <property type="evidence" value="ECO:0007669"/>
    <property type="project" value="UniProtKB-KW"/>
</dbReference>
<evidence type="ECO:0000313" key="1">
    <source>
        <dbReference type="EMBL" id="KAJ6670406.1"/>
    </source>
</evidence>
<name>A0A9Q0NIU1_SALVM</name>
<keyword evidence="2" id="KW-1185">Reference proteome</keyword>
<comment type="caution">
    <text evidence="1">The sequence shown here is derived from an EMBL/GenBank/DDBJ whole genome shotgun (WGS) entry which is preliminary data.</text>
</comment>
<sequence length="74" mass="8348">MMLMEIIQRILGGKTTEGVCFDGLRSFMDPCLKEDYPLPEALCLAVLAKACVEEDPIHRPSLDDILKVLVRMVR</sequence>
<dbReference type="AlphaFoldDB" id="A0A9Q0NIU1"/>
<accession>A0A9Q0NIU1</accession>
<keyword evidence="1" id="KW-0675">Receptor</keyword>
<dbReference type="InterPro" id="IPR052611">
    <property type="entry name" value="Plant_RLK_LysM"/>
</dbReference>
<dbReference type="Gene3D" id="1.10.510.10">
    <property type="entry name" value="Transferase(Phosphotransferase) domain 1"/>
    <property type="match status" value="1"/>
</dbReference>
<reference evidence="1" key="2">
    <citation type="journal article" date="2023" name="Int. J. Mol. Sci.">
        <title>De Novo Assembly and Annotation of 11 Diverse Shrub Willow (Salix) Genomes Reveals Novel Gene Organization in Sex-Linked Regions.</title>
        <authorList>
            <person name="Hyden B."/>
            <person name="Feng K."/>
            <person name="Yates T.B."/>
            <person name="Jawdy S."/>
            <person name="Cereghino C."/>
            <person name="Smart L.B."/>
            <person name="Muchero W."/>
        </authorList>
    </citation>
    <scope>NUCLEOTIDE SEQUENCE [LARGE SCALE GENOMIC DNA]</scope>
    <source>
        <tissue evidence="1">Shoot tip</tissue>
    </source>
</reference>
<organism evidence="1 2">
    <name type="scientific">Salix viminalis</name>
    <name type="common">Common osier</name>
    <name type="synonym">Basket willow</name>
    <dbReference type="NCBI Taxonomy" id="40686"/>
    <lineage>
        <taxon>Eukaryota</taxon>
        <taxon>Viridiplantae</taxon>
        <taxon>Streptophyta</taxon>
        <taxon>Embryophyta</taxon>
        <taxon>Tracheophyta</taxon>
        <taxon>Spermatophyta</taxon>
        <taxon>Magnoliopsida</taxon>
        <taxon>eudicotyledons</taxon>
        <taxon>Gunneridae</taxon>
        <taxon>Pentapetalae</taxon>
        <taxon>rosids</taxon>
        <taxon>fabids</taxon>
        <taxon>Malpighiales</taxon>
        <taxon>Salicaceae</taxon>
        <taxon>Saliceae</taxon>
        <taxon>Salix</taxon>
    </lineage>
</organism>
<proteinExistence type="predicted"/>